<keyword evidence="2" id="KW-0813">Transport</keyword>
<evidence type="ECO:0000256" key="3">
    <source>
        <dbReference type="ARBA" id="ARBA00022692"/>
    </source>
</evidence>
<organism evidence="9 10">
    <name type="scientific">Coprinopsis marcescibilis</name>
    <name type="common">Agaric fungus</name>
    <name type="synonym">Psathyrella marcescibilis</name>
    <dbReference type="NCBI Taxonomy" id="230819"/>
    <lineage>
        <taxon>Eukaryota</taxon>
        <taxon>Fungi</taxon>
        <taxon>Dikarya</taxon>
        <taxon>Basidiomycota</taxon>
        <taxon>Agaricomycotina</taxon>
        <taxon>Agaricomycetes</taxon>
        <taxon>Agaricomycetidae</taxon>
        <taxon>Agaricales</taxon>
        <taxon>Agaricineae</taxon>
        <taxon>Psathyrellaceae</taxon>
        <taxon>Coprinopsis</taxon>
    </lineage>
</organism>
<dbReference type="InterPro" id="IPR001958">
    <property type="entry name" value="Tet-R_TetA/multi-R_MdtG-like"/>
</dbReference>
<evidence type="ECO:0000256" key="4">
    <source>
        <dbReference type="ARBA" id="ARBA00022989"/>
    </source>
</evidence>
<feature type="transmembrane region" description="Helical" evidence="7">
    <location>
        <begin position="165"/>
        <end position="188"/>
    </location>
</feature>
<evidence type="ECO:0000256" key="2">
    <source>
        <dbReference type="ARBA" id="ARBA00022448"/>
    </source>
</evidence>
<evidence type="ECO:0000256" key="1">
    <source>
        <dbReference type="ARBA" id="ARBA00004141"/>
    </source>
</evidence>
<evidence type="ECO:0000256" key="6">
    <source>
        <dbReference type="SAM" id="MobiDB-lite"/>
    </source>
</evidence>
<feature type="transmembrane region" description="Helical" evidence="7">
    <location>
        <begin position="317"/>
        <end position="338"/>
    </location>
</feature>
<feature type="transmembrane region" description="Helical" evidence="7">
    <location>
        <begin position="350"/>
        <end position="371"/>
    </location>
</feature>
<feature type="transmembrane region" description="Helical" evidence="7">
    <location>
        <begin position="208"/>
        <end position="230"/>
    </location>
</feature>
<evidence type="ECO:0000256" key="7">
    <source>
        <dbReference type="SAM" id="Phobius"/>
    </source>
</evidence>
<feature type="domain" description="Major facilitator superfamily (MFS) profile" evidence="8">
    <location>
        <begin position="35"/>
        <end position="480"/>
    </location>
</feature>
<dbReference type="Gene3D" id="1.20.1250.20">
    <property type="entry name" value="MFS general substrate transporter like domains"/>
    <property type="match status" value="1"/>
</dbReference>
<dbReference type="Pfam" id="PF07690">
    <property type="entry name" value="MFS_1"/>
    <property type="match status" value="1"/>
</dbReference>
<feature type="transmembrane region" description="Helical" evidence="7">
    <location>
        <begin position="451"/>
        <end position="471"/>
    </location>
</feature>
<dbReference type="CDD" id="cd17330">
    <property type="entry name" value="MFS_SLC46_TetA_like"/>
    <property type="match status" value="1"/>
</dbReference>
<gene>
    <name evidence="9" type="ORF">FA15DRAFT_635118</name>
</gene>
<dbReference type="InterPro" id="IPR020846">
    <property type="entry name" value="MFS_dom"/>
</dbReference>
<feature type="region of interest" description="Disordered" evidence="6">
    <location>
        <begin position="238"/>
        <end position="262"/>
    </location>
</feature>
<feature type="transmembrane region" description="Helical" evidence="7">
    <location>
        <begin position="272"/>
        <end position="297"/>
    </location>
</feature>
<keyword evidence="10" id="KW-1185">Reference proteome</keyword>
<dbReference type="EMBL" id="ML210161">
    <property type="protein sequence ID" value="TFK27806.1"/>
    <property type="molecule type" value="Genomic_DNA"/>
</dbReference>
<dbReference type="GO" id="GO:0022857">
    <property type="term" value="F:transmembrane transporter activity"/>
    <property type="evidence" value="ECO:0007669"/>
    <property type="project" value="InterPro"/>
</dbReference>
<dbReference type="PROSITE" id="PS50850">
    <property type="entry name" value="MFS"/>
    <property type="match status" value="1"/>
</dbReference>
<feature type="transmembrane region" description="Helical" evidence="7">
    <location>
        <begin position="383"/>
        <end position="407"/>
    </location>
</feature>
<proteinExistence type="predicted"/>
<evidence type="ECO:0000256" key="5">
    <source>
        <dbReference type="ARBA" id="ARBA00023136"/>
    </source>
</evidence>
<reference evidence="9 10" key="1">
    <citation type="journal article" date="2019" name="Nat. Ecol. Evol.">
        <title>Megaphylogeny resolves global patterns of mushroom evolution.</title>
        <authorList>
            <person name="Varga T."/>
            <person name="Krizsan K."/>
            <person name="Foldi C."/>
            <person name="Dima B."/>
            <person name="Sanchez-Garcia M."/>
            <person name="Sanchez-Ramirez S."/>
            <person name="Szollosi G.J."/>
            <person name="Szarkandi J.G."/>
            <person name="Papp V."/>
            <person name="Albert L."/>
            <person name="Andreopoulos W."/>
            <person name="Angelini C."/>
            <person name="Antonin V."/>
            <person name="Barry K.W."/>
            <person name="Bougher N.L."/>
            <person name="Buchanan P."/>
            <person name="Buyck B."/>
            <person name="Bense V."/>
            <person name="Catcheside P."/>
            <person name="Chovatia M."/>
            <person name="Cooper J."/>
            <person name="Damon W."/>
            <person name="Desjardin D."/>
            <person name="Finy P."/>
            <person name="Geml J."/>
            <person name="Haridas S."/>
            <person name="Hughes K."/>
            <person name="Justo A."/>
            <person name="Karasinski D."/>
            <person name="Kautmanova I."/>
            <person name="Kiss B."/>
            <person name="Kocsube S."/>
            <person name="Kotiranta H."/>
            <person name="LaButti K.M."/>
            <person name="Lechner B.E."/>
            <person name="Liimatainen K."/>
            <person name="Lipzen A."/>
            <person name="Lukacs Z."/>
            <person name="Mihaltcheva S."/>
            <person name="Morgado L.N."/>
            <person name="Niskanen T."/>
            <person name="Noordeloos M.E."/>
            <person name="Ohm R.A."/>
            <person name="Ortiz-Santana B."/>
            <person name="Ovrebo C."/>
            <person name="Racz N."/>
            <person name="Riley R."/>
            <person name="Savchenko A."/>
            <person name="Shiryaev A."/>
            <person name="Soop K."/>
            <person name="Spirin V."/>
            <person name="Szebenyi C."/>
            <person name="Tomsovsky M."/>
            <person name="Tulloss R.E."/>
            <person name="Uehling J."/>
            <person name="Grigoriev I.V."/>
            <person name="Vagvolgyi C."/>
            <person name="Papp T."/>
            <person name="Martin F.M."/>
            <person name="Miettinen O."/>
            <person name="Hibbett D.S."/>
            <person name="Nagy L.G."/>
        </authorList>
    </citation>
    <scope>NUCLEOTIDE SEQUENCE [LARGE SCALE GENOMIC DNA]</scope>
    <source>
        <strain evidence="9 10">CBS 121175</strain>
    </source>
</reference>
<dbReference type="GO" id="GO:0016020">
    <property type="term" value="C:membrane"/>
    <property type="evidence" value="ECO:0007669"/>
    <property type="project" value="UniProtKB-SubCell"/>
</dbReference>
<dbReference type="PANTHER" id="PTHR23504">
    <property type="entry name" value="MAJOR FACILITATOR SUPERFAMILY DOMAIN-CONTAINING PROTEIN 10"/>
    <property type="match status" value="1"/>
</dbReference>
<dbReference type="AlphaFoldDB" id="A0A5C3L6Q7"/>
<evidence type="ECO:0000259" key="8">
    <source>
        <dbReference type="PROSITE" id="PS50850"/>
    </source>
</evidence>
<accession>A0A5C3L6Q7</accession>
<evidence type="ECO:0000313" key="9">
    <source>
        <dbReference type="EMBL" id="TFK27806.1"/>
    </source>
</evidence>
<dbReference type="InterPro" id="IPR011701">
    <property type="entry name" value="MFS"/>
</dbReference>
<comment type="subcellular location">
    <subcellularLocation>
        <location evidence="1">Membrane</location>
        <topology evidence="1">Multi-pass membrane protein</topology>
    </subcellularLocation>
</comment>
<dbReference type="Proteomes" id="UP000307440">
    <property type="component" value="Unassembled WGS sequence"/>
</dbReference>
<name>A0A5C3L6Q7_COPMA</name>
<keyword evidence="3 7" id="KW-0812">Transmembrane</keyword>
<dbReference type="PRINTS" id="PR01035">
    <property type="entry name" value="TCRTETA"/>
</dbReference>
<sequence>MVESESNTVTVHDEQTPLLIVSKPKKPRTPLPKLQLAIAIFLQIGEPLTSQSIYPYVNQLIRELDVTGGDDRKVGYYAGLIESLFFATEAVTVLHWSRLSDHVGRKPVLLIGIFGSMVSMLSFGLSKTFLALIVSRCLQGLLNGNVGVMKSVMGDLTDTTNRAEAFALLSLVWATGCTVGPLIGGTLSHPHERFPNAFPSPFWKSYPYFLPCLVVAIYLFSAFLVTLTSFKETVKKKERNHKRGASDNTVNTLAQADDQPPTDAAPVKFRELLIYPVLLSVSNYAALAFLNLCMYALLPLFLAMPVEIGGLGVSPQIIGLALGVYGATTGAVQTLLFARIVRYFGERNTFVFSMFSYIPAFFLFPVISIAARSFGVGWLTWTLIGLLVAFLSATDLGYGCIFMFVTASSPNKQSLGATNGLSQMSVSFARAVGPWLATSMFSFSVEKNILGGYGVYAFLIFASCFAVGWASRLPKEGWPEKYDHDDIVSREICGVSSP</sequence>
<dbReference type="InterPro" id="IPR036259">
    <property type="entry name" value="MFS_trans_sf"/>
</dbReference>
<protein>
    <submittedName>
        <fullName evidence="9">MFS general substrate transporter</fullName>
    </submittedName>
</protein>
<dbReference type="PANTHER" id="PTHR23504:SF15">
    <property type="entry name" value="MAJOR FACILITATOR SUPERFAMILY (MFS) PROFILE DOMAIN-CONTAINING PROTEIN"/>
    <property type="match status" value="1"/>
</dbReference>
<feature type="transmembrane region" description="Helical" evidence="7">
    <location>
        <begin position="108"/>
        <end position="125"/>
    </location>
</feature>
<feature type="transmembrane region" description="Helical" evidence="7">
    <location>
        <begin position="74"/>
        <end position="96"/>
    </location>
</feature>
<dbReference type="SUPFAM" id="SSF103473">
    <property type="entry name" value="MFS general substrate transporter"/>
    <property type="match status" value="1"/>
</dbReference>
<keyword evidence="4 7" id="KW-1133">Transmembrane helix</keyword>
<dbReference type="OrthoDB" id="419616at2759"/>
<evidence type="ECO:0000313" key="10">
    <source>
        <dbReference type="Proteomes" id="UP000307440"/>
    </source>
</evidence>
<keyword evidence="5 7" id="KW-0472">Membrane</keyword>